<proteinExistence type="predicted"/>
<organism evidence="1 2">
    <name type="scientific">Novosphingobium fuchskuhlense</name>
    <dbReference type="NCBI Taxonomy" id="1117702"/>
    <lineage>
        <taxon>Bacteria</taxon>
        <taxon>Pseudomonadati</taxon>
        <taxon>Pseudomonadota</taxon>
        <taxon>Alphaproteobacteria</taxon>
        <taxon>Sphingomonadales</taxon>
        <taxon>Sphingomonadaceae</taxon>
        <taxon>Novosphingobium</taxon>
    </lineage>
</organism>
<dbReference type="STRING" id="1117702.AQZ52_13640"/>
<comment type="caution">
    <text evidence="1">The sequence shown here is derived from an EMBL/GenBank/DDBJ whole genome shotgun (WGS) entry which is preliminary data.</text>
</comment>
<reference evidence="1 2" key="1">
    <citation type="submission" date="2015-10" db="EMBL/GenBank/DDBJ databases">
        <title>Draft genome sequence of Novosphingobium fuchskuhlense DSM 25065 isolated from a surface water sample of the southwest basin of Lake Grosse Fuchskuhle.</title>
        <authorList>
            <person name="Ruckert C."/>
            <person name="Winkler A."/>
            <person name="Glaeser J."/>
            <person name="Grossart H.-P."/>
            <person name="Kalinowski J."/>
            <person name="Glaeser S."/>
        </authorList>
    </citation>
    <scope>NUCLEOTIDE SEQUENCE [LARGE SCALE GENOMIC DNA]</scope>
    <source>
        <strain evidence="1 2">FNE08-7</strain>
    </source>
</reference>
<accession>A0A124JU49</accession>
<keyword evidence="2" id="KW-1185">Reference proteome</keyword>
<protein>
    <recommendedName>
        <fullName evidence="3">Anti-sigma factor</fullName>
    </recommendedName>
</protein>
<gene>
    <name evidence="1" type="ORF">AQZ52_13640</name>
</gene>
<dbReference type="RefSeq" id="WP_067911757.1">
    <property type="nucleotide sequence ID" value="NZ_KQ954245.1"/>
</dbReference>
<dbReference type="Proteomes" id="UP000058012">
    <property type="component" value="Unassembled WGS sequence"/>
</dbReference>
<sequence length="216" mass="22010">MTPDDAMISAWLDGTLDAEGDRRMTELAARDEAFARRVERLRHIDDLVRAAVPADDAVPDALLERLGLAPASADNVVSLDAARASRKAAVAAPVRGGGWMRMAAQLALVAGLGMAVFVVARPGDRVADSAAPYRALGNAPDSAAPAANALVKFAPGVGADEAARIAGAVGVRLVGLPSDAGAWKAAAAPGQRAAALDRLRADPRVVMAEPIDGAAP</sequence>
<evidence type="ECO:0000313" key="2">
    <source>
        <dbReference type="Proteomes" id="UP000058012"/>
    </source>
</evidence>
<dbReference type="EMBL" id="LLZS01000008">
    <property type="protein sequence ID" value="KUR70862.1"/>
    <property type="molecule type" value="Genomic_DNA"/>
</dbReference>
<name>A0A124JU49_9SPHN</name>
<dbReference type="AlphaFoldDB" id="A0A124JU49"/>
<evidence type="ECO:0008006" key="3">
    <source>
        <dbReference type="Google" id="ProtNLM"/>
    </source>
</evidence>
<evidence type="ECO:0000313" key="1">
    <source>
        <dbReference type="EMBL" id="KUR70862.1"/>
    </source>
</evidence>